<dbReference type="RefSeq" id="WP_202243909.1">
    <property type="nucleotide sequence ID" value="NZ_JAESIY010000004.1"/>
</dbReference>
<comment type="subcellular location">
    <subcellularLocation>
        <location evidence="1">Cell outer membrane</location>
    </subcellularLocation>
</comment>
<keyword evidence="9" id="KW-1185">Reference proteome</keyword>
<comment type="caution">
    <text evidence="8">The sequence shown here is derived from an EMBL/GenBank/DDBJ whole genome shotgun (WGS) entry which is preliminary data.</text>
</comment>
<sequence>MKLKYILITLLALSSFSCDDYLESEPISYFDLDYVYSNSEEARRGVNSIYVHFSHDGFRSRLSNNMTGNTDIEHQSGWSSDGARYQIWDLNAQINNGDLDYVWTIAYQAIRDANFAIEAIQASEPYNSTDAVEVEKMSHLLGEAYTLRAYWYSILVFYFGDVPFLVEAPKPGVEFNVAKTDRNEILSYVIHDMIKAEEGMYWASEAPYGIEQVNRDYTLGMIARLSLQRGGWYLKPDLTMDRQSDYLSYYDTARMYSKKLIDLQDRQLPQDYKQMFMNLAKFNQPAGDASDILFEVPFAIGEGDVGWNIGVKVESGPYGTSSNYMSIPATYYYSFDSSDVRRDVTCALYQYPNETTNTEDLEPQELVGINGIAQGKFNRVWLDTPPGSNTNKGTGINWPMLRYADVLLMYAEAENEINGPTADAQEMLKRVRQRAFPEAERSAKVDDYVNAVSSSKEAFFDALVDERAWEFGGEMIRKYELIRWNIYAEKVQETVAGLKRMADNAVAGTGQYPARLWVRNEGDELIIYDTDTKAVPADIENWEQRDWLLGLSDDAQPDGYQEWITHDWARYTHPVRYIFPIPAIGIDNSQGVLQNDGYGF</sequence>
<dbReference type="AlphaFoldDB" id="A0A937F894"/>
<protein>
    <submittedName>
        <fullName evidence="8">RagB/SusD family nutrient uptake outer membrane protein</fullName>
    </submittedName>
</protein>
<dbReference type="EMBL" id="JAESIY010000004">
    <property type="protein sequence ID" value="MBL3656115.1"/>
    <property type="molecule type" value="Genomic_DNA"/>
</dbReference>
<dbReference type="Gene3D" id="1.25.40.390">
    <property type="match status" value="1"/>
</dbReference>
<dbReference type="PROSITE" id="PS51257">
    <property type="entry name" value="PROKAR_LIPOPROTEIN"/>
    <property type="match status" value="1"/>
</dbReference>
<comment type="similarity">
    <text evidence="2">Belongs to the SusD family.</text>
</comment>
<reference evidence="8" key="1">
    <citation type="submission" date="2021-01" db="EMBL/GenBank/DDBJ databases">
        <title>Fulvivirga kasyanovii gen. nov., sp nov., a novel member of the phylum Bacteroidetes isolated from seawater in a mussel farm.</title>
        <authorList>
            <person name="Zhao L.-H."/>
            <person name="Wang Z.-J."/>
        </authorList>
    </citation>
    <scope>NUCLEOTIDE SEQUENCE</scope>
    <source>
        <strain evidence="8">2943</strain>
    </source>
</reference>
<feature type="domain" description="RagB/SusD" evidence="6">
    <location>
        <begin position="330"/>
        <end position="598"/>
    </location>
</feature>
<feature type="domain" description="SusD-like N-terminal" evidence="7">
    <location>
        <begin position="67"/>
        <end position="198"/>
    </location>
</feature>
<name>A0A937F894_9BACT</name>
<dbReference type="GO" id="GO:0009279">
    <property type="term" value="C:cell outer membrane"/>
    <property type="evidence" value="ECO:0007669"/>
    <property type="project" value="UniProtKB-SubCell"/>
</dbReference>
<evidence type="ECO:0000256" key="3">
    <source>
        <dbReference type="ARBA" id="ARBA00022729"/>
    </source>
</evidence>
<evidence type="ECO:0000313" key="9">
    <source>
        <dbReference type="Proteomes" id="UP000659388"/>
    </source>
</evidence>
<evidence type="ECO:0000256" key="4">
    <source>
        <dbReference type="ARBA" id="ARBA00023136"/>
    </source>
</evidence>
<accession>A0A937F894</accession>
<keyword evidence="4" id="KW-0472">Membrane</keyword>
<evidence type="ECO:0000256" key="5">
    <source>
        <dbReference type="ARBA" id="ARBA00023237"/>
    </source>
</evidence>
<organism evidence="8 9">
    <name type="scientific">Fulvivirga sediminis</name>
    <dbReference type="NCBI Taxonomy" id="2803949"/>
    <lineage>
        <taxon>Bacteria</taxon>
        <taxon>Pseudomonadati</taxon>
        <taxon>Bacteroidota</taxon>
        <taxon>Cytophagia</taxon>
        <taxon>Cytophagales</taxon>
        <taxon>Fulvivirgaceae</taxon>
        <taxon>Fulvivirga</taxon>
    </lineage>
</organism>
<keyword evidence="3" id="KW-0732">Signal</keyword>
<dbReference type="Pfam" id="PF14322">
    <property type="entry name" value="SusD-like_3"/>
    <property type="match status" value="1"/>
</dbReference>
<keyword evidence="5" id="KW-0998">Cell outer membrane</keyword>
<evidence type="ECO:0000259" key="6">
    <source>
        <dbReference type="Pfam" id="PF07980"/>
    </source>
</evidence>
<dbReference type="Pfam" id="PF07980">
    <property type="entry name" value="SusD_RagB"/>
    <property type="match status" value="1"/>
</dbReference>
<dbReference type="Proteomes" id="UP000659388">
    <property type="component" value="Unassembled WGS sequence"/>
</dbReference>
<proteinExistence type="inferred from homology"/>
<dbReference type="InterPro" id="IPR033985">
    <property type="entry name" value="SusD-like_N"/>
</dbReference>
<dbReference type="SUPFAM" id="SSF48452">
    <property type="entry name" value="TPR-like"/>
    <property type="match status" value="1"/>
</dbReference>
<evidence type="ECO:0000313" key="8">
    <source>
        <dbReference type="EMBL" id="MBL3656115.1"/>
    </source>
</evidence>
<dbReference type="InterPro" id="IPR012944">
    <property type="entry name" value="SusD_RagB_dom"/>
</dbReference>
<evidence type="ECO:0000256" key="2">
    <source>
        <dbReference type="ARBA" id="ARBA00006275"/>
    </source>
</evidence>
<dbReference type="InterPro" id="IPR011990">
    <property type="entry name" value="TPR-like_helical_dom_sf"/>
</dbReference>
<evidence type="ECO:0000256" key="1">
    <source>
        <dbReference type="ARBA" id="ARBA00004442"/>
    </source>
</evidence>
<gene>
    <name evidence="8" type="ORF">JL102_08240</name>
</gene>
<evidence type="ECO:0000259" key="7">
    <source>
        <dbReference type="Pfam" id="PF14322"/>
    </source>
</evidence>